<reference evidence="1" key="1">
    <citation type="submission" date="2020-08" db="EMBL/GenBank/DDBJ databases">
        <title>Multicomponent nature underlies the extraordinary mechanical properties of spider dragline silk.</title>
        <authorList>
            <person name="Kono N."/>
            <person name="Nakamura H."/>
            <person name="Mori M."/>
            <person name="Yoshida Y."/>
            <person name="Ohtoshi R."/>
            <person name="Malay A.D."/>
            <person name="Moran D.A.P."/>
            <person name="Tomita M."/>
            <person name="Numata K."/>
            <person name="Arakawa K."/>
        </authorList>
    </citation>
    <scope>NUCLEOTIDE SEQUENCE</scope>
</reference>
<dbReference type="AlphaFoldDB" id="A0A8X7CRX7"/>
<accession>A0A8X7CRX7</accession>
<name>A0A8X7CRX7_9ARAC</name>
<dbReference type="EMBL" id="BMAV01020694">
    <property type="protein sequence ID" value="GFY74362.1"/>
    <property type="molecule type" value="Genomic_DNA"/>
</dbReference>
<organism evidence="1 2">
    <name type="scientific">Trichonephila inaurata madagascariensis</name>
    <dbReference type="NCBI Taxonomy" id="2747483"/>
    <lineage>
        <taxon>Eukaryota</taxon>
        <taxon>Metazoa</taxon>
        <taxon>Ecdysozoa</taxon>
        <taxon>Arthropoda</taxon>
        <taxon>Chelicerata</taxon>
        <taxon>Arachnida</taxon>
        <taxon>Araneae</taxon>
        <taxon>Araneomorphae</taxon>
        <taxon>Entelegynae</taxon>
        <taxon>Araneoidea</taxon>
        <taxon>Nephilidae</taxon>
        <taxon>Trichonephila</taxon>
        <taxon>Trichonephila inaurata</taxon>
    </lineage>
</organism>
<evidence type="ECO:0000313" key="1">
    <source>
        <dbReference type="EMBL" id="GFY74362.1"/>
    </source>
</evidence>
<proteinExistence type="predicted"/>
<protein>
    <submittedName>
        <fullName evidence="1">Uncharacterized protein</fullName>
    </submittedName>
</protein>
<gene>
    <name evidence="1" type="ORF">TNIN_268541</name>
</gene>
<dbReference type="Proteomes" id="UP000886998">
    <property type="component" value="Unassembled WGS sequence"/>
</dbReference>
<keyword evidence="2" id="KW-1185">Reference proteome</keyword>
<comment type="caution">
    <text evidence="1">The sequence shown here is derived from an EMBL/GenBank/DDBJ whole genome shotgun (WGS) entry which is preliminary data.</text>
</comment>
<sequence>MHVRQMQIHGASENLSTCSTCSHSCYWPLFWPAYLVDTVMVTDILDILITMDTTANSMAVLDIMDMAMVVITIIRDRLLKKEV</sequence>
<evidence type="ECO:0000313" key="2">
    <source>
        <dbReference type="Proteomes" id="UP000886998"/>
    </source>
</evidence>